<dbReference type="InterPro" id="IPR036508">
    <property type="entry name" value="Chitin-bd_dom_sf"/>
</dbReference>
<protein>
    <recommendedName>
        <fullName evidence="2">Chitin-binding type-2 domain-containing protein</fullName>
    </recommendedName>
</protein>
<evidence type="ECO:0000313" key="4">
    <source>
        <dbReference type="Proteomes" id="UP000069940"/>
    </source>
</evidence>
<sequence>MLPLVLVVSVLLQLSSQQEVPGVLQKRNKQAGQRTAFSSDNETCDGTRYFSTCAGCDAVNVCLGEGMDWRYCRQMSPDKPYCNNGECSATPGNYEYCPPSLYCSGSGYYPDPNNCDIYHFCEEKYSMSSVYKCPSNYVFNPATNFCKRKVQESDCMKVNCSPEVIFSAYGTSKRFFGYCRYGSGLYPYETEVHRCPEGTEFNGKTCAFQCPAEGRFPDSSNQRGYYECYYLDGVDEALTAVYQTCPVDKVYDSKLSTCVQLVTTTRATTTSL</sequence>
<dbReference type="GeneID" id="109398522"/>
<reference evidence="3" key="2">
    <citation type="submission" date="2025-05" db="UniProtKB">
        <authorList>
            <consortium name="EnsemblMetazoa"/>
        </authorList>
    </citation>
    <scope>IDENTIFICATION</scope>
    <source>
        <strain evidence="3">Foshan</strain>
    </source>
</reference>
<reference evidence="4" key="1">
    <citation type="journal article" date="2015" name="Proc. Natl. Acad. Sci. U.S.A.">
        <title>Genome sequence of the Asian Tiger mosquito, Aedes albopictus, reveals insights into its biology, genetics, and evolution.</title>
        <authorList>
            <person name="Chen X.G."/>
            <person name="Jiang X."/>
            <person name="Gu J."/>
            <person name="Xu M."/>
            <person name="Wu Y."/>
            <person name="Deng Y."/>
            <person name="Zhang C."/>
            <person name="Bonizzoni M."/>
            <person name="Dermauw W."/>
            <person name="Vontas J."/>
            <person name="Armbruster P."/>
            <person name="Huang X."/>
            <person name="Yang Y."/>
            <person name="Zhang H."/>
            <person name="He W."/>
            <person name="Peng H."/>
            <person name="Liu Y."/>
            <person name="Wu K."/>
            <person name="Chen J."/>
            <person name="Lirakis M."/>
            <person name="Topalis P."/>
            <person name="Van Leeuwen T."/>
            <person name="Hall A.B."/>
            <person name="Jiang X."/>
            <person name="Thorpe C."/>
            <person name="Mueller R.L."/>
            <person name="Sun C."/>
            <person name="Waterhouse R.M."/>
            <person name="Yan G."/>
            <person name="Tu Z.J."/>
            <person name="Fang X."/>
            <person name="James A.A."/>
        </authorList>
    </citation>
    <scope>NUCLEOTIDE SEQUENCE [LARGE SCALE GENOMIC DNA]</scope>
    <source>
        <strain evidence="4">Foshan</strain>
    </source>
</reference>
<evidence type="ECO:0000313" key="3">
    <source>
        <dbReference type="EnsemblMetazoa" id="AALFPA23_007407.P9826"/>
    </source>
</evidence>
<keyword evidence="4" id="KW-1185">Reference proteome</keyword>
<dbReference type="Proteomes" id="UP000069940">
    <property type="component" value="Unassembled WGS sequence"/>
</dbReference>
<dbReference type="Pfam" id="PF01607">
    <property type="entry name" value="CBM_14"/>
    <property type="match status" value="1"/>
</dbReference>
<dbReference type="Gene3D" id="2.170.140.10">
    <property type="entry name" value="Chitin binding domain"/>
    <property type="match status" value="2"/>
</dbReference>
<feature type="signal peptide" evidence="1">
    <location>
        <begin position="1"/>
        <end position="17"/>
    </location>
</feature>
<dbReference type="EnsemblMetazoa" id="AALFPA23_007407.R9826">
    <property type="protein sequence ID" value="AALFPA23_007407.P9826"/>
    <property type="gene ID" value="AALFPA23_007407"/>
</dbReference>
<proteinExistence type="predicted"/>
<feature type="chain" id="PRO_5045625483" description="Chitin-binding type-2 domain-containing protein" evidence="1">
    <location>
        <begin position="18"/>
        <end position="272"/>
    </location>
</feature>
<dbReference type="InterPro" id="IPR002557">
    <property type="entry name" value="Chitin-bd_dom"/>
</dbReference>
<feature type="domain" description="Chitin-binding type-2" evidence="2">
    <location>
        <begin position="100"/>
        <end position="157"/>
    </location>
</feature>
<organism evidence="3 4">
    <name type="scientific">Aedes albopictus</name>
    <name type="common">Asian tiger mosquito</name>
    <name type="synonym">Stegomyia albopicta</name>
    <dbReference type="NCBI Taxonomy" id="7160"/>
    <lineage>
        <taxon>Eukaryota</taxon>
        <taxon>Metazoa</taxon>
        <taxon>Ecdysozoa</taxon>
        <taxon>Arthropoda</taxon>
        <taxon>Hexapoda</taxon>
        <taxon>Insecta</taxon>
        <taxon>Pterygota</taxon>
        <taxon>Neoptera</taxon>
        <taxon>Endopterygota</taxon>
        <taxon>Diptera</taxon>
        <taxon>Nematocera</taxon>
        <taxon>Culicoidea</taxon>
        <taxon>Culicidae</taxon>
        <taxon>Culicinae</taxon>
        <taxon>Aedini</taxon>
        <taxon>Aedes</taxon>
        <taxon>Stegomyia</taxon>
    </lineage>
</organism>
<keyword evidence="1" id="KW-0732">Signal</keyword>
<dbReference type="SUPFAM" id="SSF57625">
    <property type="entry name" value="Invertebrate chitin-binding proteins"/>
    <property type="match status" value="2"/>
</dbReference>
<evidence type="ECO:0000256" key="1">
    <source>
        <dbReference type="SAM" id="SignalP"/>
    </source>
</evidence>
<dbReference type="RefSeq" id="XP_019526451.2">
    <property type="nucleotide sequence ID" value="XM_019670906.3"/>
</dbReference>
<accession>A0ABM1YAR6</accession>
<evidence type="ECO:0000259" key="2">
    <source>
        <dbReference type="PROSITE" id="PS50940"/>
    </source>
</evidence>
<dbReference type="PROSITE" id="PS50940">
    <property type="entry name" value="CHIT_BIND_II"/>
    <property type="match status" value="1"/>
</dbReference>
<dbReference type="SMART" id="SM00494">
    <property type="entry name" value="ChtBD2"/>
    <property type="match status" value="2"/>
</dbReference>
<name>A0ABM1YAR6_AEDAL</name>